<gene>
    <name evidence="2" type="ORF">A6M21_07880</name>
</gene>
<evidence type="ECO:0000259" key="1">
    <source>
        <dbReference type="Pfam" id="PF02887"/>
    </source>
</evidence>
<evidence type="ECO:0000313" key="2">
    <source>
        <dbReference type="EMBL" id="OAT83595.1"/>
    </source>
</evidence>
<reference evidence="2 3" key="1">
    <citation type="submission" date="2016-04" db="EMBL/GenBank/DDBJ databases">
        <authorList>
            <person name="Evans L.H."/>
            <person name="Alamgir A."/>
            <person name="Owens N."/>
            <person name="Weber N.D."/>
            <person name="Virtaneva K."/>
            <person name="Barbian K."/>
            <person name="Babar A."/>
            <person name="Rosenke K."/>
        </authorList>
    </citation>
    <scope>NUCLEOTIDE SEQUENCE [LARGE SCALE GENOMIC DNA]</scope>
    <source>
        <strain evidence="2 3">LMa1</strain>
    </source>
</reference>
<dbReference type="InterPro" id="IPR015795">
    <property type="entry name" value="Pyrv_Knase_C"/>
</dbReference>
<organism evidence="2 3">
    <name type="scientific">Desulfotomaculum copahuensis</name>
    <dbReference type="NCBI Taxonomy" id="1838280"/>
    <lineage>
        <taxon>Bacteria</taxon>
        <taxon>Bacillati</taxon>
        <taxon>Bacillota</taxon>
        <taxon>Clostridia</taxon>
        <taxon>Eubacteriales</taxon>
        <taxon>Desulfotomaculaceae</taxon>
        <taxon>Desulfotomaculum</taxon>
    </lineage>
</organism>
<dbReference type="Pfam" id="PF02887">
    <property type="entry name" value="PK_C"/>
    <property type="match status" value="1"/>
</dbReference>
<proteinExistence type="predicted"/>
<dbReference type="Proteomes" id="UP000078532">
    <property type="component" value="Unassembled WGS sequence"/>
</dbReference>
<comment type="caution">
    <text evidence="2">The sequence shown here is derived from an EMBL/GenBank/DDBJ whole genome shotgun (WGS) entry which is preliminary data.</text>
</comment>
<dbReference type="SUPFAM" id="SSF52935">
    <property type="entry name" value="PK C-terminal domain-like"/>
    <property type="match status" value="1"/>
</dbReference>
<name>A0A1B7LG45_9FIRM</name>
<dbReference type="EMBL" id="LYVF01000106">
    <property type="protein sequence ID" value="OAT83595.1"/>
    <property type="molecule type" value="Genomic_DNA"/>
</dbReference>
<dbReference type="AlphaFoldDB" id="A0A1B7LG45"/>
<dbReference type="InterPro" id="IPR036918">
    <property type="entry name" value="Pyrv_Knase_C_sf"/>
</dbReference>
<dbReference type="STRING" id="1838280.A6M21_07880"/>
<feature type="domain" description="Pyruvate kinase C-terminal" evidence="1">
    <location>
        <begin position="13"/>
        <end position="157"/>
    </location>
</feature>
<evidence type="ECO:0000313" key="3">
    <source>
        <dbReference type="Proteomes" id="UP000078532"/>
    </source>
</evidence>
<dbReference type="Gene3D" id="3.40.1380.20">
    <property type="entry name" value="Pyruvate kinase, C-terminal domain"/>
    <property type="match status" value="1"/>
</dbReference>
<sequence length="181" mass="18900">MYWPQKGPVNTDQTIALALQRARELGINHLVVASCSGATAKKLAGRDLQVVCVSHQAGFTGPGEDEMPAAARAELTAAGVRVLTSTHLLGGVDRGVRNKFGGVYPAEIIAQTLRMLGQGLKVCVEIAVMALDAGMLPAGREIIAIGGTGTGADTAAVLAPAHASHFFDTKIKEIICKPREF</sequence>
<dbReference type="PROSITE" id="PS51257">
    <property type="entry name" value="PROKAR_LIPOPROTEIN"/>
    <property type="match status" value="1"/>
</dbReference>
<dbReference type="InterPro" id="IPR015074">
    <property type="entry name" value="DUF1867"/>
</dbReference>
<protein>
    <recommendedName>
        <fullName evidence="1">Pyruvate kinase C-terminal domain-containing protein</fullName>
    </recommendedName>
</protein>
<accession>A0A1B7LG45</accession>
<keyword evidence="3" id="KW-1185">Reference proteome</keyword>
<dbReference type="OrthoDB" id="9782984at2"/>
<dbReference type="RefSeq" id="WP_066667447.1">
    <property type="nucleotide sequence ID" value="NZ_LYVF01000106.1"/>
</dbReference>
<dbReference type="PIRSF" id="PIRSF016138">
    <property type="entry name" value="UCP016138"/>
    <property type="match status" value="1"/>
</dbReference>